<dbReference type="InterPro" id="IPR021352">
    <property type="entry name" value="DUF2971"/>
</dbReference>
<keyword evidence="2" id="KW-1185">Reference proteome</keyword>
<evidence type="ECO:0000313" key="2">
    <source>
        <dbReference type="Proteomes" id="UP001305815"/>
    </source>
</evidence>
<accession>A0ABN6YX41</accession>
<organism evidence="1 2">
    <name type="scientific">Claveliimonas bilis</name>
    <dbReference type="NCBI Taxonomy" id="3028070"/>
    <lineage>
        <taxon>Bacteria</taxon>
        <taxon>Bacillati</taxon>
        <taxon>Bacillota</taxon>
        <taxon>Clostridia</taxon>
        <taxon>Lachnospirales</taxon>
        <taxon>Lachnospiraceae</taxon>
        <taxon>Claveliimonas</taxon>
    </lineage>
</organism>
<proteinExistence type="predicted"/>
<name>A0ABN6YX41_9FIRM</name>
<protein>
    <recommendedName>
        <fullName evidence="3">DUF2971 domain-containing protein</fullName>
    </recommendedName>
</protein>
<dbReference type="Proteomes" id="UP001305815">
    <property type="component" value="Chromosome"/>
</dbReference>
<sequence length="319" mass="37758">MNNNQMPPDFKKYDFTMASLLKENTLTRYRTCILQNIENLKKDRLYYSTPINFNDPFDTLLYANYFRILDDVAENLNIGMENYLKCLKEKDKFLASFGIAMWYGNKKDDFLESFFQSIHNAAKELKESLRNNARIICFSEDYLSMLMWSHYADNHKGFAIIYDRDAIANADNFTADNTVIKKKPLLRPVNYVEQQIDLTEELEEYVRAYRMKTLGDVTPPQCHLSVEKLRTTLLEKSQDWSYEREWRVIPRHINLENSSNLSYMKVRPKAVILGAQCERNNQKEIIDICRKRKISVYKTEINYWEPGFKLVVIEPNPNI</sequence>
<evidence type="ECO:0008006" key="3">
    <source>
        <dbReference type="Google" id="ProtNLM"/>
    </source>
</evidence>
<dbReference type="Pfam" id="PF11185">
    <property type="entry name" value="DUF2971"/>
    <property type="match status" value="1"/>
</dbReference>
<dbReference type="RefSeq" id="WP_316264972.1">
    <property type="nucleotide sequence ID" value="NZ_AP027742.1"/>
</dbReference>
<dbReference type="EMBL" id="AP027742">
    <property type="protein sequence ID" value="BDZ77948.1"/>
    <property type="molecule type" value="Genomic_DNA"/>
</dbReference>
<gene>
    <name evidence="1" type="ORF">Lac1_21310</name>
</gene>
<evidence type="ECO:0000313" key="1">
    <source>
        <dbReference type="EMBL" id="BDZ77948.1"/>
    </source>
</evidence>
<reference evidence="2" key="1">
    <citation type="journal article" date="2023" name="Int. J. Syst. Evol. Microbiol.">
        <title>Claveliimonas bilis gen. nov., sp. nov., deoxycholic acid-producing bacteria isolated from human faeces, and reclassification of Sellimonas monacensis Zenner et al. 2021 as Claveliimonas monacensis comb. nov.</title>
        <authorList>
            <person name="Hisatomi A."/>
            <person name="Kastawa N.W.E.P.G."/>
            <person name="Song I."/>
            <person name="Ohkuma M."/>
            <person name="Fukiya S."/>
            <person name="Sakamoto M."/>
        </authorList>
    </citation>
    <scope>NUCLEOTIDE SEQUENCE [LARGE SCALE GENOMIC DNA]</scope>
    <source>
        <strain evidence="2">12BBH14</strain>
    </source>
</reference>